<evidence type="ECO:0000256" key="27">
    <source>
        <dbReference type="RuleBase" id="RU362125"/>
    </source>
</evidence>
<evidence type="ECO:0000256" key="11">
    <source>
        <dbReference type="ARBA" id="ARBA00022990"/>
    </source>
</evidence>
<feature type="domain" description="Acyl-CoA oxidase/dehydrogenase middle" evidence="29">
    <location>
        <begin position="164"/>
        <end position="259"/>
    </location>
</feature>
<keyword evidence="9" id="KW-0276">Fatty acid metabolism</keyword>
<evidence type="ECO:0000256" key="25">
    <source>
        <dbReference type="ARBA" id="ARBA00049552"/>
    </source>
</evidence>
<keyword evidence="13" id="KW-0443">Lipid metabolism</keyword>
<sequence>MTSVLKVMRNGTWRQLCRQIENAKNEAKLLSTAVSAMPKSGLPPVTALTDDEMMLKDMVSRFATERVLPLVRQMDEDQKFRPEIVKELFENGLMGVEVDPEFGGTGASFFSTILVVEELSKVDPSLGILVDLQNTLINSLIIKLGTPEQKKEYLTRLAADTVGSFALTEPSSGSDAFSLKTTAKEDKGDYLLNGSKMWISNSDLAGIFLVMANADPSKGYKGITCFIVERDMPGFTVARPENKLGIKASGTCMLTFDNVRVPKKNILGEYGHGYKYAAGFLNEGRIGIGAQMLGLMQGCFDATIPYTLERKQFGSPVFNFQGLQHQISDVATKIEASRLLVYNAARMVERGLPFVKEASMAKYYASENAHYVTAKCIDWMGGVGFTKDFPQEKFYRDAKIGTIYEGTSNIQLNTIAKWLMKEYKQ</sequence>
<dbReference type="InterPro" id="IPR013786">
    <property type="entry name" value="AcylCoA_DH/ox_N"/>
</dbReference>
<gene>
    <name evidence="32" type="primary">ACADSB_1</name>
    <name evidence="31" type="synonym">ACADSB_0</name>
    <name evidence="31" type="ORF">CM83_58983</name>
    <name evidence="32" type="ORF">CM83_58985</name>
    <name evidence="35" type="ORF">g.56355</name>
    <name evidence="34" type="ORF">g.56360</name>
</gene>
<evidence type="ECO:0000256" key="14">
    <source>
        <dbReference type="ARBA" id="ARBA00023128"/>
    </source>
</evidence>
<reference evidence="34" key="4">
    <citation type="journal article" date="2016" name="Gigascience">
        <title>De novo construction of an expanded transcriptome assembly for the western tarnished plant bug, Lygus hesperus.</title>
        <authorList>
            <person name="Tassone E.E."/>
            <person name="Geib S.M."/>
            <person name="Hall B."/>
            <person name="Fabrick J.A."/>
            <person name="Brent C.S."/>
            <person name="Hull J.J."/>
        </authorList>
    </citation>
    <scope>NUCLEOTIDE SEQUENCE</scope>
</reference>
<comment type="pathway">
    <text evidence="3">Lipid metabolism; mitochondrial fatty acid beta-oxidation.</text>
</comment>
<dbReference type="PANTHER" id="PTHR43884">
    <property type="entry name" value="ACYL-COA DEHYDROGENASE"/>
    <property type="match status" value="1"/>
</dbReference>
<comment type="catalytic activity">
    <reaction evidence="20">
        <text>2-methylbutanoyl-CoA + oxidized [electron-transfer flavoprotein] + H(+) = (2E)-2-methylbut-2-enoyl-CoA + reduced [electron-transfer flavoprotein]</text>
        <dbReference type="Rhea" id="RHEA:43780"/>
        <dbReference type="Rhea" id="RHEA-COMP:10685"/>
        <dbReference type="Rhea" id="RHEA-COMP:10686"/>
        <dbReference type="ChEBI" id="CHEBI:15378"/>
        <dbReference type="ChEBI" id="CHEBI:57336"/>
        <dbReference type="ChEBI" id="CHEBI:57337"/>
        <dbReference type="ChEBI" id="CHEBI:57692"/>
        <dbReference type="ChEBI" id="CHEBI:58307"/>
        <dbReference type="EC" id="1.3.8.5"/>
    </reaction>
    <physiologicalReaction direction="left-to-right" evidence="20">
        <dbReference type="Rhea" id="RHEA:43781"/>
    </physiologicalReaction>
</comment>
<keyword evidence="6" id="KW-0597">Phosphoprotein</keyword>
<dbReference type="GO" id="GO:0006631">
    <property type="term" value="P:fatty acid metabolic process"/>
    <property type="evidence" value="ECO:0007669"/>
    <property type="project" value="UniProtKB-KW"/>
</dbReference>
<dbReference type="InterPro" id="IPR037069">
    <property type="entry name" value="AcylCoA_DH/ox_N_sf"/>
</dbReference>
<evidence type="ECO:0000256" key="7">
    <source>
        <dbReference type="ARBA" id="ARBA00022630"/>
    </source>
</evidence>
<dbReference type="InterPro" id="IPR006089">
    <property type="entry name" value="Acyl-CoA_DH_CS"/>
</dbReference>
<proteinExistence type="inferred from homology"/>
<dbReference type="PANTHER" id="PTHR43884:SF1">
    <property type="entry name" value="SHORT_BRANCHED CHAIN SPECIFIC ACYL-COA DEHYDROGENASE, MITOCHONDRIAL"/>
    <property type="match status" value="1"/>
</dbReference>
<keyword evidence="14" id="KW-0496">Mitochondrion</keyword>
<evidence type="ECO:0000256" key="8">
    <source>
        <dbReference type="ARBA" id="ARBA00022827"/>
    </source>
</evidence>
<name>A0A0A9Y8G7_LYGHE</name>
<comment type="catalytic activity">
    <reaction evidence="22">
        <text>(2R)-2-methylbutanoyl-CoA + oxidized [electron-transfer flavoprotein] + H(+) = ethylacryloyl-CoA + reduced [electron-transfer flavoprotein]</text>
        <dbReference type="Rhea" id="RHEA:65296"/>
        <dbReference type="Rhea" id="RHEA-COMP:10685"/>
        <dbReference type="Rhea" id="RHEA-COMP:10686"/>
        <dbReference type="ChEBI" id="CHEBI:15378"/>
        <dbReference type="ChEBI" id="CHEBI:57692"/>
        <dbReference type="ChEBI" id="CHEBI:58307"/>
        <dbReference type="ChEBI" id="CHEBI:156439"/>
        <dbReference type="ChEBI" id="CHEBI:156440"/>
    </reaction>
    <physiologicalReaction direction="left-to-right" evidence="22">
        <dbReference type="Rhea" id="RHEA:65297"/>
    </physiologicalReaction>
</comment>
<evidence type="ECO:0000256" key="12">
    <source>
        <dbReference type="ARBA" id="ARBA00023002"/>
    </source>
</evidence>
<dbReference type="Pfam" id="PF00441">
    <property type="entry name" value="Acyl-CoA_dh_1"/>
    <property type="match status" value="1"/>
</dbReference>
<evidence type="ECO:0000256" key="9">
    <source>
        <dbReference type="ARBA" id="ARBA00022832"/>
    </source>
</evidence>
<comment type="catalytic activity">
    <reaction evidence="26">
        <text>2-methylpropanoyl-CoA + oxidized [electron-transfer flavoprotein] + H(+) = 2-methylpropenoyl-CoA + reduced [electron-transfer flavoprotein]</text>
        <dbReference type="Rhea" id="RHEA:44180"/>
        <dbReference type="Rhea" id="RHEA-COMP:10685"/>
        <dbReference type="Rhea" id="RHEA-COMP:10686"/>
        <dbReference type="ChEBI" id="CHEBI:15378"/>
        <dbReference type="ChEBI" id="CHEBI:57338"/>
        <dbReference type="ChEBI" id="CHEBI:57692"/>
        <dbReference type="ChEBI" id="CHEBI:58307"/>
        <dbReference type="ChEBI" id="CHEBI:62500"/>
    </reaction>
    <physiologicalReaction direction="left-to-right" evidence="26">
        <dbReference type="Rhea" id="RHEA:44181"/>
    </physiologicalReaction>
</comment>
<keyword evidence="10" id="KW-0809">Transit peptide</keyword>
<dbReference type="GO" id="GO:0050660">
    <property type="term" value="F:flavin adenine dinucleotide binding"/>
    <property type="evidence" value="ECO:0007669"/>
    <property type="project" value="InterPro"/>
</dbReference>
<keyword evidence="12 27" id="KW-0560">Oxidoreductase</keyword>
<evidence type="ECO:0000256" key="18">
    <source>
        <dbReference type="ARBA" id="ARBA00041537"/>
    </source>
</evidence>
<evidence type="ECO:0000256" key="15">
    <source>
        <dbReference type="ARBA" id="ARBA00037895"/>
    </source>
</evidence>
<dbReference type="Gene3D" id="1.20.140.10">
    <property type="entry name" value="Butyryl-CoA Dehydrogenase, subunit A, domain 3"/>
    <property type="match status" value="1"/>
</dbReference>
<dbReference type="Pfam" id="PF02771">
    <property type="entry name" value="Acyl-CoA_dh_N"/>
    <property type="match status" value="1"/>
</dbReference>
<evidence type="ECO:0000259" key="28">
    <source>
        <dbReference type="Pfam" id="PF00441"/>
    </source>
</evidence>
<protein>
    <recommendedName>
        <fullName evidence="17">Short/branched chain specific acyl-CoA dehydrogenase, mitochondrial</fullName>
        <ecNumber evidence="16">1.3.8.5</ecNumber>
    </recommendedName>
    <alternativeName>
        <fullName evidence="19">2-methyl branched chain acyl-CoA dehydrogenase</fullName>
    </alternativeName>
    <alternativeName>
        <fullName evidence="18">2-methylbutyryl-coenzyme A dehydrogenase</fullName>
    </alternativeName>
</protein>
<evidence type="ECO:0000259" key="30">
    <source>
        <dbReference type="Pfam" id="PF02771"/>
    </source>
</evidence>
<comment type="catalytic activity">
    <reaction evidence="23">
        <text>butanoyl-CoA + oxidized [electron-transfer flavoprotein] + H(+) = (2E)-butenoyl-CoA + reduced [electron-transfer flavoprotein]</text>
        <dbReference type="Rhea" id="RHEA:24004"/>
        <dbReference type="Rhea" id="RHEA-COMP:10685"/>
        <dbReference type="Rhea" id="RHEA-COMP:10686"/>
        <dbReference type="ChEBI" id="CHEBI:15378"/>
        <dbReference type="ChEBI" id="CHEBI:57332"/>
        <dbReference type="ChEBI" id="CHEBI:57371"/>
        <dbReference type="ChEBI" id="CHEBI:57692"/>
        <dbReference type="ChEBI" id="CHEBI:58307"/>
    </reaction>
    <physiologicalReaction direction="left-to-right" evidence="23">
        <dbReference type="Rhea" id="RHEA:24005"/>
    </physiologicalReaction>
</comment>
<comment type="subunit">
    <text evidence="5">Homotetramer.</text>
</comment>
<evidence type="ECO:0000259" key="29">
    <source>
        <dbReference type="Pfam" id="PF02770"/>
    </source>
</evidence>
<feature type="domain" description="Acyl-CoA dehydrogenase/oxidase N-terminal" evidence="30">
    <location>
        <begin position="49"/>
        <end position="159"/>
    </location>
</feature>
<evidence type="ECO:0000256" key="6">
    <source>
        <dbReference type="ARBA" id="ARBA00022553"/>
    </source>
</evidence>
<dbReference type="InterPro" id="IPR006091">
    <property type="entry name" value="Acyl-CoA_Oxase/DH_mid-dom"/>
</dbReference>
<dbReference type="AlphaFoldDB" id="A0A0A9Y8G7"/>
<dbReference type="EMBL" id="GBRD01010383">
    <property type="protein sequence ID" value="JAG55441.1"/>
    <property type="molecule type" value="Transcribed_RNA"/>
</dbReference>
<keyword evidence="7 27" id="KW-0285">Flavoprotein</keyword>
<dbReference type="SUPFAM" id="SSF47203">
    <property type="entry name" value="Acyl-CoA dehydrogenase C-terminal domain-like"/>
    <property type="match status" value="1"/>
</dbReference>
<evidence type="ECO:0000313" key="33">
    <source>
        <dbReference type="EMBL" id="JAG55441.1"/>
    </source>
</evidence>
<dbReference type="EMBL" id="GBHO01015150">
    <property type="protein sequence ID" value="JAG28454.1"/>
    <property type="molecule type" value="Transcribed_RNA"/>
</dbReference>
<evidence type="ECO:0000256" key="23">
    <source>
        <dbReference type="ARBA" id="ARBA00049096"/>
    </source>
</evidence>
<keyword evidence="8 27" id="KW-0274">FAD</keyword>
<evidence type="ECO:0000256" key="21">
    <source>
        <dbReference type="ARBA" id="ARBA00048307"/>
    </source>
</evidence>
<evidence type="ECO:0000256" key="2">
    <source>
        <dbReference type="ARBA" id="ARBA00004305"/>
    </source>
</evidence>
<comment type="similarity">
    <text evidence="4 27">Belongs to the acyl-CoA dehydrogenase family.</text>
</comment>
<dbReference type="FunFam" id="2.40.110.10:FF:000001">
    <property type="entry name" value="Acyl-CoA dehydrogenase, mitochondrial"/>
    <property type="match status" value="1"/>
</dbReference>
<evidence type="ECO:0000313" key="32">
    <source>
        <dbReference type="EMBL" id="JAG28454.1"/>
    </source>
</evidence>
<comment type="catalytic activity">
    <reaction evidence="25">
        <text>(2S)-2-methylbutanoyl-CoA + oxidized [electron-transfer flavoprotein] + H(+) = (2E)-2-methylbut-2-enoyl-CoA + reduced [electron-transfer flavoprotein]</text>
        <dbReference type="Rhea" id="RHEA:48256"/>
        <dbReference type="Rhea" id="RHEA-COMP:10685"/>
        <dbReference type="Rhea" id="RHEA-COMP:10686"/>
        <dbReference type="ChEBI" id="CHEBI:15378"/>
        <dbReference type="ChEBI" id="CHEBI:57337"/>
        <dbReference type="ChEBI" id="CHEBI:57692"/>
        <dbReference type="ChEBI" id="CHEBI:58307"/>
        <dbReference type="ChEBI" id="CHEBI:88166"/>
    </reaction>
    <physiologicalReaction direction="left-to-right" evidence="25">
        <dbReference type="Rhea" id="RHEA:48257"/>
    </physiologicalReaction>
</comment>
<evidence type="ECO:0000256" key="19">
    <source>
        <dbReference type="ARBA" id="ARBA00042821"/>
    </source>
</evidence>
<keyword evidence="11" id="KW-0007">Acetylation</keyword>
<dbReference type="InterPro" id="IPR009075">
    <property type="entry name" value="AcylCo_DH/oxidase_C"/>
</dbReference>
<evidence type="ECO:0000256" key="3">
    <source>
        <dbReference type="ARBA" id="ARBA00005198"/>
    </source>
</evidence>
<comment type="pathway">
    <text evidence="15">Amino-acid degradation; L-isoleucine degradation.</text>
</comment>
<feature type="domain" description="Acyl-CoA dehydrogenase/oxidase C-terminal" evidence="28">
    <location>
        <begin position="271"/>
        <end position="419"/>
    </location>
</feature>
<comment type="cofactor">
    <cofactor evidence="1 27">
        <name>FAD</name>
        <dbReference type="ChEBI" id="CHEBI:57692"/>
    </cofactor>
</comment>
<evidence type="ECO:0000256" key="5">
    <source>
        <dbReference type="ARBA" id="ARBA00011881"/>
    </source>
</evidence>
<accession>A0A0A9Y8G7</accession>
<dbReference type="InterPro" id="IPR046373">
    <property type="entry name" value="Acyl-CoA_Oxase/DH_mid-dom_sf"/>
</dbReference>
<dbReference type="EC" id="1.3.8.5" evidence="16"/>
<evidence type="ECO:0000256" key="22">
    <source>
        <dbReference type="ARBA" id="ARBA00048592"/>
    </source>
</evidence>
<dbReference type="GO" id="GO:0005759">
    <property type="term" value="C:mitochondrial matrix"/>
    <property type="evidence" value="ECO:0007669"/>
    <property type="project" value="UniProtKB-SubCell"/>
</dbReference>
<dbReference type="SUPFAM" id="SSF56645">
    <property type="entry name" value="Acyl-CoA dehydrogenase NM domain-like"/>
    <property type="match status" value="1"/>
</dbReference>
<dbReference type="InterPro" id="IPR036250">
    <property type="entry name" value="AcylCo_DH-like_C"/>
</dbReference>
<evidence type="ECO:0000256" key="16">
    <source>
        <dbReference type="ARBA" id="ARBA00039036"/>
    </source>
</evidence>
<dbReference type="PROSITE" id="PS00072">
    <property type="entry name" value="ACYL_COA_DH_1"/>
    <property type="match status" value="1"/>
</dbReference>
<comment type="catalytic activity">
    <reaction evidence="21">
        <text>valproyl-CoA + oxidized [electron-transfer flavoprotein] + H(+) = (2E)-2-propylpent-2-enoyl-CoA + reduced [electron-transfer flavoprotein]</text>
        <dbReference type="Rhea" id="RHEA:65344"/>
        <dbReference type="Rhea" id="RHEA-COMP:10685"/>
        <dbReference type="Rhea" id="RHEA-COMP:10686"/>
        <dbReference type="ChEBI" id="CHEBI:15378"/>
        <dbReference type="ChEBI" id="CHEBI:57692"/>
        <dbReference type="ChEBI" id="CHEBI:58307"/>
        <dbReference type="ChEBI" id="CHEBI:156457"/>
        <dbReference type="ChEBI" id="CHEBI:156458"/>
    </reaction>
    <physiologicalReaction direction="left-to-right" evidence="21">
        <dbReference type="Rhea" id="RHEA:65345"/>
    </physiologicalReaction>
</comment>
<evidence type="ECO:0000313" key="35">
    <source>
        <dbReference type="EMBL" id="JAQ12224.1"/>
    </source>
</evidence>
<comment type="subcellular location">
    <subcellularLocation>
        <location evidence="2">Mitochondrion matrix</location>
    </subcellularLocation>
</comment>
<evidence type="ECO:0000256" key="10">
    <source>
        <dbReference type="ARBA" id="ARBA00022946"/>
    </source>
</evidence>
<dbReference type="GO" id="GO:0003853">
    <property type="term" value="F:short-chain 2-methyl fatty acyl-CoA dehydrogenase activity"/>
    <property type="evidence" value="ECO:0007669"/>
    <property type="project" value="UniProtKB-EC"/>
</dbReference>
<dbReference type="EMBL" id="GDHC01013418">
    <property type="protein sequence ID" value="JAQ05211.1"/>
    <property type="molecule type" value="Transcribed_RNA"/>
</dbReference>
<dbReference type="FunFam" id="1.20.140.10:FF:000002">
    <property type="entry name" value="Acyl-CoA dehydrogenase short/branched chain"/>
    <property type="match status" value="1"/>
</dbReference>
<dbReference type="InterPro" id="IPR009100">
    <property type="entry name" value="AcylCoA_DH/oxidase_NM_dom_sf"/>
</dbReference>
<evidence type="ECO:0000256" key="24">
    <source>
        <dbReference type="ARBA" id="ARBA00049192"/>
    </source>
</evidence>
<dbReference type="Pfam" id="PF02770">
    <property type="entry name" value="Acyl-CoA_dh_M"/>
    <property type="match status" value="1"/>
</dbReference>
<evidence type="ECO:0000313" key="31">
    <source>
        <dbReference type="EMBL" id="JAG03131.1"/>
    </source>
</evidence>
<dbReference type="EMBL" id="GBHO01040473">
    <property type="protein sequence ID" value="JAG03131.1"/>
    <property type="molecule type" value="Transcribed_RNA"/>
</dbReference>
<dbReference type="Gene3D" id="1.10.540.10">
    <property type="entry name" value="Acyl-CoA dehydrogenase/oxidase, N-terminal domain"/>
    <property type="match status" value="1"/>
</dbReference>
<reference evidence="33" key="3">
    <citation type="submission" date="2014-09" db="EMBL/GenBank/DDBJ databases">
        <authorList>
            <person name="Magalhaes I.L.F."/>
            <person name="Oliveira U."/>
            <person name="Santos F.R."/>
            <person name="Vidigal T.H.D.A."/>
            <person name="Brescovit A.D."/>
            <person name="Santos A.J."/>
        </authorList>
    </citation>
    <scope>NUCLEOTIDE SEQUENCE</scope>
</reference>
<reference evidence="32" key="1">
    <citation type="journal article" date="2014" name="PLoS ONE">
        <title>Transcriptome-Based Identification of ABC Transporters in the Western Tarnished Plant Bug Lygus hesperus.</title>
        <authorList>
            <person name="Hull J.J."/>
            <person name="Chaney K."/>
            <person name="Geib S.M."/>
            <person name="Fabrick J.A."/>
            <person name="Brent C.S."/>
            <person name="Walsh D."/>
            <person name="Lavine L.C."/>
        </authorList>
    </citation>
    <scope>NUCLEOTIDE SEQUENCE</scope>
</reference>
<evidence type="ECO:0000256" key="26">
    <source>
        <dbReference type="ARBA" id="ARBA00051903"/>
    </source>
</evidence>
<dbReference type="PROSITE" id="PS00073">
    <property type="entry name" value="ACYL_COA_DH_2"/>
    <property type="match status" value="1"/>
</dbReference>
<dbReference type="GO" id="GO:0046395">
    <property type="term" value="P:carboxylic acid catabolic process"/>
    <property type="evidence" value="ECO:0007669"/>
    <property type="project" value="UniProtKB-ARBA"/>
</dbReference>
<evidence type="ECO:0000256" key="4">
    <source>
        <dbReference type="ARBA" id="ARBA00009347"/>
    </source>
</evidence>
<dbReference type="Gene3D" id="2.40.110.10">
    <property type="entry name" value="Butyryl-CoA Dehydrogenase, subunit A, domain 2"/>
    <property type="match status" value="1"/>
</dbReference>
<reference evidence="32" key="2">
    <citation type="submission" date="2014-07" db="EMBL/GenBank/DDBJ databases">
        <authorList>
            <person name="Hull J."/>
        </authorList>
    </citation>
    <scope>NUCLEOTIDE SEQUENCE</scope>
</reference>
<evidence type="ECO:0000256" key="1">
    <source>
        <dbReference type="ARBA" id="ARBA00001974"/>
    </source>
</evidence>
<evidence type="ECO:0000313" key="34">
    <source>
        <dbReference type="EMBL" id="JAQ05211.1"/>
    </source>
</evidence>
<dbReference type="CDD" id="cd01158">
    <property type="entry name" value="SCAD_SBCAD"/>
    <property type="match status" value="1"/>
</dbReference>
<organism evidence="32">
    <name type="scientific">Lygus hesperus</name>
    <name type="common">Western plant bug</name>
    <dbReference type="NCBI Taxonomy" id="30085"/>
    <lineage>
        <taxon>Eukaryota</taxon>
        <taxon>Metazoa</taxon>
        <taxon>Ecdysozoa</taxon>
        <taxon>Arthropoda</taxon>
        <taxon>Hexapoda</taxon>
        <taxon>Insecta</taxon>
        <taxon>Pterygota</taxon>
        <taxon>Neoptera</taxon>
        <taxon>Paraneoptera</taxon>
        <taxon>Hemiptera</taxon>
        <taxon>Heteroptera</taxon>
        <taxon>Panheteroptera</taxon>
        <taxon>Cimicomorpha</taxon>
        <taxon>Miridae</taxon>
        <taxon>Mirini</taxon>
        <taxon>Lygus</taxon>
    </lineage>
</organism>
<dbReference type="FunFam" id="1.10.540.10:FF:000012">
    <property type="entry name" value="Acyl-CoA dehydrogenase short/branched chain"/>
    <property type="match status" value="1"/>
</dbReference>
<dbReference type="EMBL" id="GDHC01006405">
    <property type="protein sequence ID" value="JAQ12224.1"/>
    <property type="molecule type" value="Transcribed_RNA"/>
</dbReference>
<evidence type="ECO:0000256" key="17">
    <source>
        <dbReference type="ARBA" id="ARBA00039850"/>
    </source>
</evidence>
<evidence type="ECO:0000256" key="13">
    <source>
        <dbReference type="ARBA" id="ARBA00023098"/>
    </source>
</evidence>
<evidence type="ECO:0000256" key="20">
    <source>
        <dbReference type="ARBA" id="ARBA00048235"/>
    </source>
</evidence>
<comment type="catalytic activity">
    <reaction evidence="24">
        <text>hexanoyl-CoA + oxidized [electron-transfer flavoprotein] + H(+) = (2E)-hexenoyl-CoA + reduced [electron-transfer flavoprotein]</text>
        <dbReference type="Rhea" id="RHEA:43464"/>
        <dbReference type="Rhea" id="RHEA-COMP:10685"/>
        <dbReference type="Rhea" id="RHEA-COMP:10686"/>
        <dbReference type="ChEBI" id="CHEBI:15378"/>
        <dbReference type="ChEBI" id="CHEBI:57692"/>
        <dbReference type="ChEBI" id="CHEBI:58307"/>
        <dbReference type="ChEBI" id="CHEBI:62077"/>
        <dbReference type="ChEBI" id="CHEBI:62620"/>
    </reaction>
    <physiologicalReaction direction="left-to-right" evidence="24">
        <dbReference type="Rhea" id="RHEA:43465"/>
    </physiologicalReaction>
</comment>